<sequence>MSRVDHYNDPNAPEANSIRVAVSAFVLDDAGRLLMIRRTDNDLYAIPGGGQEVGETVAQAVVREVAEETGIDVEVTDLIGIYSNPAHVIAYDDGEVRQEFSLCFRATPTGGQPRTSSESSEVEWVTRERLDELNIHPSIRLRIGHGFEGRQAPYFT</sequence>
<dbReference type="CDD" id="cd02883">
    <property type="entry name" value="NUDIX_Hydrolase"/>
    <property type="match status" value="1"/>
</dbReference>
<dbReference type="GO" id="GO:0016787">
    <property type="term" value="F:hydrolase activity"/>
    <property type="evidence" value="ECO:0007669"/>
    <property type="project" value="UniProtKB-KW"/>
</dbReference>
<dbReference type="PANTHER" id="PTHR43046:SF16">
    <property type="entry name" value="ADP-RIBOSE PYROPHOSPHATASE YJHB-RELATED"/>
    <property type="match status" value="1"/>
</dbReference>
<evidence type="ECO:0000256" key="2">
    <source>
        <dbReference type="ARBA" id="ARBA00005582"/>
    </source>
</evidence>
<evidence type="ECO:0000313" key="7">
    <source>
        <dbReference type="Proteomes" id="UP001589810"/>
    </source>
</evidence>
<dbReference type="EMBL" id="JBHLUD010000008">
    <property type="protein sequence ID" value="MFC0545009.1"/>
    <property type="molecule type" value="Genomic_DNA"/>
</dbReference>
<name>A0ABV6MXY6_9PSEU</name>
<organism evidence="6 7">
    <name type="scientific">Kutzneria chonburiensis</name>
    <dbReference type="NCBI Taxonomy" id="1483604"/>
    <lineage>
        <taxon>Bacteria</taxon>
        <taxon>Bacillati</taxon>
        <taxon>Actinomycetota</taxon>
        <taxon>Actinomycetes</taxon>
        <taxon>Pseudonocardiales</taxon>
        <taxon>Pseudonocardiaceae</taxon>
        <taxon>Kutzneria</taxon>
    </lineage>
</organism>
<dbReference type="Gene3D" id="3.90.79.10">
    <property type="entry name" value="Nucleoside Triphosphate Pyrophosphohydrolase"/>
    <property type="match status" value="1"/>
</dbReference>
<evidence type="ECO:0000256" key="4">
    <source>
        <dbReference type="RuleBase" id="RU003476"/>
    </source>
</evidence>
<keyword evidence="7" id="KW-1185">Reference proteome</keyword>
<evidence type="ECO:0000259" key="5">
    <source>
        <dbReference type="PROSITE" id="PS51462"/>
    </source>
</evidence>
<evidence type="ECO:0000256" key="3">
    <source>
        <dbReference type="ARBA" id="ARBA00022801"/>
    </source>
</evidence>
<protein>
    <submittedName>
        <fullName evidence="6">NUDIX hydrolase</fullName>
    </submittedName>
</protein>
<comment type="similarity">
    <text evidence="2 4">Belongs to the Nudix hydrolase family.</text>
</comment>
<dbReference type="SUPFAM" id="SSF55811">
    <property type="entry name" value="Nudix"/>
    <property type="match status" value="1"/>
</dbReference>
<reference evidence="6 7" key="1">
    <citation type="submission" date="2024-09" db="EMBL/GenBank/DDBJ databases">
        <authorList>
            <person name="Sun Q."/>
            <person name="Mori K."/>
        </authorList>
    </citation>
    <scope>NUCLEOTIDE SEQUENCE [LARGE SCALE GENOMIC DNA]</scope>
    <source>
        <strain evidence="6 7">TBRC 1432</strain>
    </source>
</reference>
<dbReference type="Pfam" id="PF00293">
    <property type="entry name" value="NUDIX"/>
    <property type="match status" value="1"/>
</dbReference>
<dbReference type="InterPro" id="IPR020476">
    <property type="entry name" value="Nudix_hydrolase"/>
</dbReference>
<comment type="caution">
    <text evidence="6">The sequence shown here is derived from an EMBL/GenBank/DDBJ whole genome shotgun (WGS) entry which is preliminary data.</text>
</comment>
<dbReference type="InterPro" id="IPR000086">
    <property type="entry name" value="NUDIX_hydrolase_dom"/>
</dbReference>
<gene>
    <name evidence="6" type="ORF">ACFFH7_26120</name>
</gene>
<dbReference type="PROSITE" id="PS00893">
    <property type="entry name" value="NUDIX_BOX"/>
    <property type="match status" value="1"/>
</dbReference>
<dbReference type="PANTHER" id="PTHR43046">
    <property type="entry name" value="GDP-MANNOSE MANNOSYL HYDROLASE"/>
    <property type="match status" value="1"/>
</dbReference>
<dbReference type="InterPro" id="IPR015797">
    <property type="entry name" value="NUDIX_hydrolase-like_dom_sf"/>
</dbReference>
<evidence type="ECO:0000256" key="1">
    <source>
        <dbReference type="ARBA" id="ARBA00001946"/>
    </source>
</evidence>
<evidence type="ECO:0000313" key="6">
    <source>
        <dbReference type="EMBL" id="MFC0545009.1"/>
    </source>
</evidence>
<comment type="cofactor">
    <cofactor evidence="1">
        <name>Mg(2+)</name>
        <dbReference type="ChEBI" id="CHEBI:18420"/>
    </cofactor>
</comment>
<dbReference type="Proteomes" id="UP001589810">
    <property type="component" value="Unassembled WGS sequence"/>
</dbReference>
<accession>A0ABV6MXY6</accession>
<dbReference type="PRINTS" id="PR00502">
    <property type="entry name" value="NUDIXFAMILY"/>
</dbReference>
<dbReference type="InterPro" id="IPR020084">
    <property type="entry name" value="NUDIX_hydrolase_CS"/>
</dbReference>
<dbReference type="PROSITE" id="PS51462">
    <property type="entry name" value="NUDIX"/>
    <property type="match status" value="1"/>
</dbReference>
<dbReference type="RefSeq" id="WP_273936264.1">
    <property type="nucleotide sequence ID" value="NZ_CP097263.1"/>
</dbReference>
<keyword evidence="3 4" id="KW-0378">Hydrolase</keyword>
<feature type="domain" description="Nudix hydrolase" evidence="5">
    <location>
        <begin position="17"/>
        <end position="147"/>
    </location>
</feature>
<proteinExistence type="inferred from homology"/>